<feature type="region of interest" description="Disordered" evidence="1">
    <location>
        <begin position="48"/>
        <end position="179"/>
    </location>
</feature>
<name>A0A9P0TZ02_PIEBR</name>
<dbReference type="EMBL" id="CALOZG010000086">
    <property type="protein sequence ID" value="CAH4038174.1"/>
    <property type="molecule type" value="Genomic_DNA"/>
</dbReference>
<feature type="region of interest" description="Disordered" evidence="1">
    <location>
        <begin position="1"/>
        <end position="20"/>
    </location>
</feature>
<accession>A0A9P0TZ02</accession>
<proteinExistence type="predicted"/>
<protein>
    <submittedName>
        <fullName evidence="2">Uncharacterized protein</fullName>
    </submittedName>
</protein>
<feature type="compositionally biased region" description="Low complexity" evidence="1">
    <location>
        <begin position="57"/>
        <end position="81"/>
    </location>
</feature>
<evidence type="ECO:0000313" key="3">
    <source>
        <dbReference type="Proteomes" id="UP001152562"/>
    </source>
</evidence>
<feature type="compositionally biased region" description="Low complexity" evidence="1">
    <location>
        <begin position="114"/>
        <end position="123"/>
    </location>
</feature>
<dbReference type="AlphaFoldDB" id="A0A9P0TZ02"/>
<feature type="compositionally biased region" description="Basic residues" evidence="1">
    <location>
        <begin position="130"/>
        <end position="143"/>
    </location>
</feature>
<gene>
    <name evidence="2" type="ORF">PIBRA_LOCUS13768</name>
</gene>
<keyword evidence="3" id="KW-1185">Reference proteome</keyword>
<evidence type="ECO:0000313" key="2">
    <source>
        <dbReference type="EMBL" id="CAH4038174.1"/>
    </source>
</evidence>
<reference evidence="2" key="1">
    <citation type="submission" date="2022-05" db="EMBL/GenBank/DDBJ databases">
        <authorList>
            <person name="Okamura Y."/>
        </authorList>
    </citation>
    <scope>NUCLEOTIDE SEQUENCE</scope>
</reference>
<dbReference type="Proteomes" id="UP001152562">
    <property type="component" value="Unassembled WGS sequence"/>
</dbReference>
<organism evidence="2 3">
    <name type="scientific">Pieris brassicae</name>
    <name type="common">White butterfly</name>
    <name type="synonym">Large white butterfly</name>
    <dbReference type="NCBI Taxonomy" id="7116"/>
    <lineage>
        <taxon>Eukaryota</taxon>
        <taxon>Metazoa</taxon>
        <taxon>Ecdysozoa</taxon>
        <taxon>Arthropoda</taxon>
        <taxon>Hexapoda</taxon>
        <taxon>Insecta</taxon>
        <taxon>Pterygota</taxon>
        <taxon>Neoptera</taxon>
        <taxon>Endopterygota</taxon>
        <taxon>Lepidoptera</taxon>
        <taxon>Glossata</taxon>
        <taxon>Ditrysia</taxon>
        <taxon>Papilionoidea</taxon>
        <taxon>Pieridae</taxon>
        <taxon>Pierinae</taxon>
        <taxon>Pieris</taxon>
    </lineage>
</organism>
<comment type="caution">
    <text evidence="2">The sequence shown here is derived from an EMBL/GenBank/DDBJ whole genome shotgun (WGS) entry which is preliminary data.</text>
</comment>
<evidence type="ECO:0000256" key="1">
    <source>
        <dbReference type="SAM" id="MobiDB-lite"/>
    </source>
</evidence>
<sequence>MESKRARVPSRPSATRKIGRVPRQIDARTCTATAGCWPAPVCGTLRWATGCPSPRKGSNAAAATATGSAAAAPTWAIGSSPARRRSAPAAPPPDTANSRRPPRTSDRHSTPLDGSASSGSRGESGVEARRARRARPAPRRPRLALRPTRSLVGPARRPLPTRQSARGRASGARDAPRAHYRRSPTFTLTIMEIMPYVAN</sequence>
<feature type="compositionally biased region" description="Low complexity" evidence="1">
    <location>
        <begin position="162"/>
        <end position="173"/>
    </location>
</feature>